<dbReference type="RefSeq" id="WP_170321788.1">
    <property type="nucleotide sequence ID" value="NZ_BAAAHM010000024.1"/>
</dbReference>
<evidence type="ECO:0000313" key="2">
    <source>
        <dbReference type="Proteomes" id="UP000377595"/>
    </source>
</evidence>
<accession>A0A5M3XX50</accession>
<dbReference type="EMBL" id="BLAF01000047">
    <property type="protein sequence ID" value="GES23973.1"/>
    <property type="molecule type" value="Genomic_DNA"/>
</dbReference>
<dbReference type="AlphaFoldDB" id="A0A5M3XX50"/>
<keyword evidence="2" id="KW-1185">Reference proteome</keyword>
<name>A0A5M3XX50_9ACTN</name>
<reference evidence="1 2" key="1">
    <citation type="submission" date="2019-10" db="EMBL/GenBank/DDBJ databases">
        <title>Whole genome shotgun sequence of Acrocarpospora pleiomorpha NBRC 16267.</title>
        <authorList>
            <person name="Ichikawa N."/>
            <person name="Kimura A."/>
            <person name="Kitahashi Y."/>
            <person name="Komaki H."/>
            <person name="Oguchi A."/>
        </authorList>
    </citation>
    <scope>NUCLEOTIDE SEQUENCE [LARGE SCALE GENOMIC DNA]</scope>
    <source>
        <strain evidence="1 2">NBRC 16267</strain>
    </source>
</reference>
<protein>
    <submittedName>
        <fullName evidence="1">Uncharacterized protein</fullName>
    </submittedName>
</protein>
<organism evidence="1 2">
    <name type="scientific">Acrocarpospora pleiomorpha</name>
    <dbReference type="NCBI Taxonomy" id="90975"/>
    <lineage>
        <taxon>Bacteria</taxon>
        <taxon>Bacillati</taxon>
        <taxon>Actinomycetota</taxon>
        <taxon>Actinomycetes</taxon>
        <taxon>Streptosporangiales</taxon>
        <taxon>Streptosporangiaceae</taxon>
        <taxon>Acrocarpospora</taxon>
    </lineage>
</organism>
<proteinExistence type="predicted"/>
<sequence length="78" mass="8286">MWRPRKPWAYASEPCGPARAEPGTGTRNELIFDRETYRYLGERRVVTAAAAGGAPVGTVLTSSALLKVSIADGPPALS</sequence>
<evidence type="ECO:0000313" key="1">
    <source>
        <dbReference type="EMBL" id="GES23973.1"/>
    </source>
</evidence>
<comment type="caution">
    <text evidence="1">The sequence shown here is derived from an EMBL/GenBank/DDBJ whole genome shotgun (WGS) entry which is preliminary data.</text>
</comment>
<gene>
    <name evidence="1" type="ORF">Aple_068720</name>
</gene>
<dbReference type="Proteomes" id="UP000377595">
    <property type="component" value="Unassembled WGS sequence"/>
</dbReference>